<dbReference type="Proteomes" id="UP001219525">
    <property type="component" value="Unassembled WGS sequence"/>
</dbReference>
<comment type="caution">
    <text evidence="2">The sequence shown here is derived from an EMBL/GenBank/DDBJ whole genome shotgun (WGS) entry which is preliminary data.</text>
</comment>
<organism evidence="2 3">
    <name type="scientific">Mycena pura</name>
    <dbReference type="NCBI Taxonomy" id="153505"/>
    <lineage>
        <taxon>Eukaryota</taxon>
        <taxon>Fungi</taxon>
        <taxon>Dikarya</taxon>
        <taxon>Basidiomycota</taxon>
        <taxon>Agaricomycotina</taxon>
        <taxon>Agaricomycetes</taxon>
        <taxon>Agaricomycetidae</taxon>
        <taxon>Agaricales</taxon>
        <taxon>Marasmiineae</taxon>
        <taxon>Mycenaceae</taxon>
        <taxon>Mycena</taxon>
    </lineage>
</organism>
<protein>
    <submittedName>
        <fullName evidence="2">Uncharacterized protein</fullName>
    </submittedName>
</protein>
<evidence type="ECO:0000313" key="2">
    <source>
        <dbReference type="EMBL" id="KAJ7199474.1"/>
    </source>
</evidence>
<feature type="compositionally biased region" description="Basic residues" evidence="1">
    <location>
        <begin position="173"/>
        <end position="184"/>
    </location>
</feature>
<name>A0AAD6V369_9AGAR</name>
<dbReference type="EMBL" id="JARJCW010000068">
    <property type="protein sequence ID" value="KAJ7199474.1"/>
    <property type="molecule type" value="Genomic_DNA"/>
</dbReference>
<accession>A0AAD6V369</accession>
<keyword evidence="3" id="KW-1185">Reference proteome</keyword>
<dbReference type="AlphaFoldDB" id="A0AAD6V369"/>
<gene>
    <name evidence="2" type="ORF">GGX14DRAFT_572854</name>
</gene>
<evidence type="ECO:0000256" key="1">
    <source>
        <dbReference type="SAM" id="MobiDB-lite"/>
    </source>
</evidence>
<sequence length="357" mass="38693">MFSNGYKVNMERWEGRGSRGGAVGAVNGAPIPSPLVHPAPTSTPSPCLQHILNNHVTPPATPTAHGARLAARPPSYTTHPTVRGPCSLPLPSTLHSAPAAARSRKCKTHRTARDKDVTARCPLAVCRAQLVSCQLPAALFPFPPPPASRHLLYVPLPARRTPPCRGKPDSRHSRPRPLPARRTRMRRAAYASRRTLLTSATCPFLAARRPCTCPTPPAAHVAGQRRRTPLLVVWSPLSVSPAARGRMPQNIRLAASAPTPRLRPIHRSVCAARARHAAFTHHTHAPIRVRADWVLTHAPPLTHATLPVLSTPGSGHARAVLRVQLVLGLGLRPQRTRRADFAEREDLASVSRGIFQL</sequence>
<proteinExistence type="predicted"/>
<feature type="region of interest" description="Disordered" evidence="1">
    <location>
        <begin position="159"/>
        <end position="184"/>
    </location>
</feature>
<evidence type="ECO:0000313" key="3">
    <source>
        <dbReference type="Proteomes" id="UP001219525"/>
    </source>
</evidence>
<reference evidence="2" key="1">
    <citation type="submission" date="2023-03" db="EMBL/GenBank/DDBJ databases">
        <title>Massive genome expansion in bonnet fungi (Mycena s.s.) driven by repeated elements and novel gene families across ecological guilds.</title>
        <authorList>
            <consortium name="Lawrence Berkeley National Laboratory"/>
            <person name="Harder C.B."/>
            <person name="Miyauchi S."/>
            <person name="Viragh M."/>
            <person name="Kuo A."/>
            <person name="Thoen E."/>
            <person name="Andreopoulos B."/>
            <person name="Lu D."/>
            <person name="Skrede I."/>
            <person name="Drula E."/>
            <person name="Henrissat B."/>
            <person name="Morin E."/>
            <person name="Kohler A."/>
            <person name="Barry K."/>
            <person name="LaButti K."/>
            <person name="Morin E."/>
            <person name="Salamov A."/>
            <person name="Lipzen A."/>
            <person name="Mereny Z."/>
            <person name="Hegedus B."/>
            <person name="Baldrian P."/>
            <person name="Stursova M."/>
            <person name="Weitz H."/>
            <person name="Taylor A."/>
            <person name="Grigoriev I.V."/>
            <person name="Nagy L.G."/>
            <person name="Martin F."/>
            <person name="Kauserud H."/>
        </authorList>
    </citation>
    <scope>NUCLEOTIDE SEQUENCE</scope>
    <source>
        <strain evidence="2">9144</strain>
    </source>
</reference>